<proteinExistence type="predicted"/>
<keyword evidence="1 2" id="KW-0193">Cuticle</keyword>
<name>A0A6J1Q722_9HYME</name>
<dbReference type="OrthoDB" id="6427684at2759"/>
<organism evidence="3 6">
    <name type="scientific">Temnothorax curvispinosus</name>
    <dbReference type="NCBI Taxonomy" id="300111"/>
    <lineage>
        <taxon>Eukaryota</taxon>
        <taxon>Metazoa</taxon>
        <taxon>Ecdysozoa</taxon>
        <taxon>Arthropoda</taxon>
        <taxon>Hexapoda</taxon>
        <taxon>Insecta</taxon>
        <taxon>Pterygota</taxon>
        <taxon>Neoptera</taxon>
        <taxon>Endopterygota</taxon>
        <taxon>Hymenoptera</taxon>
        <taxon>Apocrita</taxon>
        <taxon>Aculeata</taxon>
        <taxon>Formicoidea</taxon>
        <taxon>Formicidae</taxon>
        <taxon>Myrmicinae</taxon>
        <taxon>Temnothorax</taxon>
    </lineage>
</organism>
<dbReference type="GeneID" id="112458223"/>
<dbReference type="InterPro" id="IPR031311">
    <property type="entry name" value="CHIT_BIND_RR_consensus"/>
</dbReference>
<accession>A0A6J1Q722</accession>
<evidence type="ECO:0000313" key="3">
    <source>
        <dbReference type="Proteomes" id="UP000504618"/>
    </source>
</evidence>
<dbReference type="Pfam" id="PF00379">
    <property type="entry name" value="Chitin_bind_4"/>
    <property type="match status" value="1"/>
</dbReference>
<evidence type="ECO:0000313" key="5">
    <source>
        <dbReference type="RefSeq" id="XP_024877482.1"/>
    </source>
</evidence>
<dbReference type="GO" id="GO:0042302">
    <property type="term" value="F:structural constituent of cuticle"/>
    <property type="evidence" value="ECO:0007669"/>
    <property type="project" value="UniProtKB-UniRule"/>
</dbReference>
<dbReference type="RefSeq" id="XP_024877482.1">
    <property type="nucleotide sequence ID" value="XM_025021714.1"/>
</dbReference>
<dbReference type="RefSeq" id="XP_024877483.1">
    <property type="nucleotide sequence ID" value="XM_025021715.1"/>
</dbReference>
<protein>
    <submittedName>
        <fullName evidence="4 5">Uncharacterized protein LOC112458223 isoform X1</fullName>
    </submittedName>
</protein>
<gene>
    <name evidence="4 5 6" type="primary">LOC112458223</name>
</gene>
<dbReference type="InterPro" id="IPR000618">
    <property type="entry name" value="Insect_cuticle"/>
</dbReference>
<evidence type="ECO:0000313" key="6">
    <source>
        <dbReference type="RefSeq" id="XP_024877483.1"/>
    </source>
</evidence>
<dbReference type="AlphaFoldDB" id="A0A6J1Q722"/>
<dbReference type="InterPro" id="IPR051217">
    <property type="entry name" value="Insect_Cuticle_Struc_Prot"/>
</dbReference>
<dbReference type="PANTHER" id="PTHR12236">
    <property type="entry name" value="STRUCTURAL CONTITUENT OF CUTICLE"/>
    <property type="match status" value="1"/>
</dbReference>
<dbReference type="RefSeq" id="XP_024877481.1">
    <property type="nucleotide sequence ID" value="XM_025021713.1"/>
</dbReference>
<dbReference type="PRINTS" id="PR00947">
    <property type="entry name" value="CUTICLE"/>
</dbReference>
<evidence type="ECO:0000256" key="1">
    <source>
        <dbReference type="ARBA" id="ARBA00022460"/>
    </source>
</evidence>
<dbReference type="PROSITE" id="PS51155">
    <property type="entry name" value="CHIT_BIND_RR_2"/>
    <property type="match status" value="1"/>
</dbReference>
<sequence>MITAKTWSMIEHHLNSMFPSSHVREFTTAYQRPSQYIQGYRGIQDTACRTPYAVLRNPIVAAVAVRGTRYAIFLLYASFSFSRANLPRGYSSGPFGNSRQRHAFSCAPLDSASASQSALDPLGPAQPAVACALKPVSRAADAEIINLQPGSARLPTYVKVSAPLLYKPLPRTSSLVYVAPPIVKSASAIVATEPKTLEKDARYMAYPKYSFNYGVIDGYTGDSKSAWEERDGDTVKGEYSVVEADGTIRTVSYTADDRNGFNAVVTRSEPPKNTKSAVEVKTFVPVAIFARDRRKI</sequence>
<dbReference type="GO" id="GO:0005615">
    <property type="term" value="C:extracellular space"/>
    <property type="evidence" value="ECO:0007669"/>
    <property type="project" value="TreeGrafter"/>
</dbReference>
<evidence type="ECO:0000256" key="2">
    <source>
        <dbReference type="PROSITE-ProRule" id="PRU00497"/>
    </source>
</evidence>
<keyword evidence="3" id="KW-1185">Reference proteome</keyword>
<reference evidence="4 5" key="1">
    <citation type="submission" date="2025-04" db="UniProtKB">
        <authorList>
            <consortium name="RefSeq"/>
        </authorList>
    </citation>
    <scope>IDENTIFICATION</scope>
    <source>
        <tissue evidence="4 5">Whole body</tissue>
    </source>
</reference>
<dbReference type="Proteomes" id="UP000504618">
    <property type="component" value="Unplaced"/>
</dbReference>
<evidence type="ECO:0000313" key="4">
    <source>
        <dbReference type="RefSeq" id="XP_024877481.1"/>
    </source>
</evidence>
<dbReference type="PANTHER" id="PTHR12236:SF95">
    <property type="entry name" value="CUTICULAR PROTEIN 76BD, ISOFORM C-RELATED"/>
    <property type="match status" value="1"/>
</dbReference>
<dbReference type="GO" id="GO:0031012">
    <property type="term" value="C:extracellular matrix"/>
    <property type="evidence" value="ECO:0007669"/>
    <property type="project" value="TreeGrafter"/>
</dbReference>
<dbReference type="PROSITE" id="PS00233">
    <property type="entry name" value="CHIT_BIND_RR_1"/>
    <property type="match status" value="1"/>
</dbReference>